<comment type="caution">
    <text evidence="7">The sequence shown here is derived from an EMBL/GenBank/DDBJ whole genome shotgun (WGS) entry which is preliminary data.</text>
</comment>
<sequence>MTNIVSRALVSLPREEGLLLINRNNLRAALLPSEAVANLEDAVAARTPYPPGEFGDAIAEIGFAIPPDSPWYVHIVLRDRPAANFGRVTWEITERCNFRCVHCYLDEKEQRGLPLTQRLQVLDKLERAGCLWLQITGGEALADPLFEETYRAAWERGMVISVLTNGA</sequence>
<dbReference type="InterPro" id="IPR007197">
    <property type="entry name" value="rSAM"/>
</dbReference>
<dbReference type="GO" id="GO:0046872">
    <property type="term" value="F:metal ion binding"/>
    <property type="evidence" value="ECO:0007669"/>
    <property type="project" value="UniProtKB-KW"/>
</dbReference>
<dbReference type="SFLD" id="SFLDS00029">
    <property type="entry name" value="Radical_SAM"/>
    <property type="match status" value="1"/>
</dbReference>
<keyword evidence="2" id="KW-0949">S-adenosyl-L-methionine</keyword>
<dbReference type="RefSeq" id="WP_163682827.1">
    <property type="nucleotide sequence ID" value="NZ_JAAIYP010000045.1"/>
</dbReference>
<dbReference type="PANTHER" id="PTHR11228">
    <property type="entry name" value="RADICAL SAM DOMAIN PROTEIN"/>
    <property type="match status" value="1"/>
</dbReference>
<proteinExistence type="predicted"/>
<name>A0A7C9QW82_9PROT</name>
<feature type="domain" description="Radical SAM core" evidence="6">
    <location>
        <begin position="91"/>
        <end position="166"/>
    </location>
</feature>
<organism evidence="7 8">
    <name type="scientific">Magnetospirillum aberrantis SpK</name>
    <dbReference type="NCBI Taxonomy" id="908842"/>
    <lineage>
        <taxon>Bacteria</taxon>
        <taxon>Pseudomonadati</taxon>
        <taxon>Pseudomonadota</taxon>
        <taxon>Alphaproteobacteria</taxon>
        <taxon>Rhodospirillales</taxon>
        <taxon>Rhodospirillaceae</taxon>
        <taxon>Magnetospirillum</taxon>
    </lineage>
</organism>
<evidence type="ECO:0000256" key="1">
    <source>
        <dbReference type="ARBA" id="ARBA00001966"/>
    </source>
</evidence>
<dbReference type="Gene3D" id="3.20.20.70">
    <property type="entry name" value="Aldolase class I"/>
    <property type="match status" value="1"/>
</dbReference>
<protein>
    <submittedName>
        <fullName evidence="7">Radical SAM protein</fullName>
    </submittedName>
</protein>
<keyword evidence="3" id="KW-0479">Metal-binding</keyword>
<evidence type="ECO:0000256" key="4">
    <source>
        <dbReference type="ARBA" id="ARBA00023004"/>
    </source>
</evidence>
<dbReference type="CDD" id="cd01335">
    <property type="entry name" value="Radical_SAM"/>
    <property type="match status" value="1"/>
</dbReference>
<gene>
    <name evidence="7" type="ORF">G4223_18600</name>
</gene>
<comment type="cofactor">
    <cofactor evidence="1">
        <name>[4Fe-4S] cluster</name>
        <dbReference type="ChEBI" id="CHEBI:49883"/>
    </cofactor>
</comment>
<dbReference type="InterPro" id="IPR013785">
    <property type="entry name" value="Aldolase_TIM"/>
</dbReference>
<dbReference type="InterPro" id="IPR058240">
    <property type="entry name" value="rSAM_sf"/>
</dbReference>
<evidence type="ECO:0000259" key="6">
    <source>
        <dbReference type="Pfam" id="PF04055"/>
    </source>
</evidence>
<dbReference type="GO" id="GO:0051536">
    <property type="term" value="F:iron-sulfur cluster binding"/>
    <property type="evidence" value="ECO:0007669"/>
    <property type="project" value="UniProtKB-KW"/>
</dbReference>
<keyword evidence="5" id="KW-0411">Iron-sulfur</keyword>
<dbReference type="PANTHER" id="PTHR11228:SF7">
    <property type="entry name" value="PQQA PEPTIDE CYCLASE"/>
    <property type="match status" value="1"/>
</dbReference>
<dbReference type="AlphaFoldDB" id="A0A7C9QW82"/>
<evidence type="ECO:0000256" key="5">
    <source>
        <dbReference type="ARBA" id="ARBA00023014"/>
    </source>
</evidence>
<evidence type="ECO:0000313" key="7">
    <source>
        <dbReference type="EMBL" id="NFV82124.1"/>
    </source>
</evidence>
<dbReference type="Pfam" id="PF04055">
    <property type="entry name" value="Radical_SAM"/>
    <property type="match status" value="1"/>
</dbReference>
<accession>A0A7C9QW82</accession>
<dbReference type="GO" id="GO:0003824">
    <property type="term" value="F:catalytic activity"/>
    <property type="evidence" value="ECO:0007669"/>
    <property type="project" value="InterPro"/>
</dbReference>
<keyword evidence="8" id="KW-1185">Reference proteome</keyword>
<reference evidence="7 8" key="1">
    <citation type="submission" date="2020-02" db="EMBL/GenBank/DDBJ databases">
        <authorList>
            <person name="Dziuba M."/>
            <person name="Kuznetsov B."/>
            <person name="Mardanov A."/>
            <person name="Ravin N."/>
            <person name="Grouzdev D."/>
        </authorList>
    </citation>
    <scope>NUCLEOTIDE SEQUENCE [LARGE SCALE GENOMIC DNA]</scope>
    <source>
        <strain evidence="7 8">SpK</strain>
    </source>
</reference>
<evidence type="ECO:0000256" key="3">
    <source>
        <dbReference type="ARBA" id="ARBA00022723"/>
    </source>
</evidence>
<evidence type="ECO:0000256" key="2">
    <source>
        <dbReference type="ARBA" id="ARBA00022691"/>
    </source>
</evidence>
<keyword evidence="4" id="KW-0408">Iron</keyword>
<dbReference type="Proteomes" id="UP000480684">
    <property type="component" value="Unassembled WGS sequence"/>
</dbReference>
<dbReference type="InterPro" id="IPR050377">
    <property type="entry name" value="Radical_SAM_PqqE_MftC-like"/>
</dbReference>
<dbReference type="EMBL" id="JAAIYP010000045">
    <property type="protein sequence ID" value="NFV82124.1"/>
    <property type="molecule type" value="Genomic_DNA"/>
</dbReference>
<dbReference type="SUPFAM" id="SSF102114">
    <property type="entry name" value="Radical SAM enzymes"/>
    <property type="match status" value="1"/>
</dbReference>
<evidence type="ECO:0000313" key="8">
    <source>
        <dbReference type="Proteomes" id="UP000480684"/>
    </source>
</evidence>